<dbReference type="GO" id="GO:0004335">
    <property type="term" value="F:galactokinase activity"/>
    <property type="evidence" value="ECO:0007669"/>
    <property type="project" value="UniProtKB-UniRule"/>
</dbReference>
<dbReference type="Gene3D" id="3.30.230.10">
    <property type="match status" value="1"/>
</dbReference>
<dbReference type="PRINTS" id="PR00959">
    <property type="entry name" value="MEVGALKINASE"/>
</dbReference>
<evidence type="ECO:0000256" key="9">
    <source>
        <dbReference type="ARBA" id="ARBA00023277"/>
    </source>
</evidence>
<keyword evidence="9" id="KW-0119">Carbohydrate metabolism</keyword>
<gene>
    <name evidence="15" type="ORF">BJ989_000444</name>
</gene>
<dbReference type="InterPro" id="IPR006204">
    <property type="entry name" value="GHMP_kinase_N_dom"/>
</dbReference>
<dbReference type="InterPro" id="IPR036554">
    <property type="entry name" value="GHMP_kinase_C_sf"/>
</dbReference>
<comment type="caution">
    <text evidence="15">The sequence shown here is derived from an EMBL/GenBank/DDBJ whole genome shotgun (WGS) entry which is preliminary data.</text>
</comment>
<dbReference type="RefSeq" id="WP_179516826.1">
    <property type="nucleotide sequence ID" value="NZ_JACCAC010000001.1"/>
</dbReference>
<evidence type="ECO:0000256" key="1">
    <source>
        <dbReference type="ARBA" id="ARBA00006566"/>
    </source>
</evidence>
<dbReference type="GO" id="GO:0046872">
    <property type="term" value="F:metal ion binding"/>
    <property type="evidence" value="ECO:0007669"/>
    <property type="project" value="UniProtKB-KW"/>
</dbReference>
<dbReference type="GO" id="GO:0005829">
    <property type="term" value="C:cytosol"/>
    <property type="evidence" value="ECO:0007669"/>
    <property type="project" value="TreeGrafter"/>
</dbReference>
<dbReference type="InterPro" id="IPR006206">
    <property type="entry name" value="Mevalonate/galactokinase"/>
</dbReference>
<dbReference type="Proteomes" id="UP000544110">
    <property type="component" value="Unassembled WGS sequence"/>
</dbReference>
<keyword evidence="6" id="KW-0067">ATP-binding</keyword>
<feature type="region of interest" description="Disordered" evidence="11">
    <location>
        <begin position="1"/>
        <end position="20"/>
    </location>
</feature>
<dbReference type="PIRSF" id="PIRSF000530">
    <property type="entry name" value="Galactokinase"/>
    <property type="match status" value="1"/>
</dbReference>
<keyword evidence="16" id="KW-1185">Reference proteome</keyword>
<dbReference type="SUPFAM" id="SSF55060">
    <property type="entry name" value="GHMP Kinase, C-terminal domain"/>
    <property type="match status" value="1"/>
</dbReference>
<dbReference type="EMBL" id="JACCAC010000001">
    <property type="protein sequence ID" value="NYG54140.1"/>
    <property type="molecule type" value="Genomic_DNA"/>
</dbReference>
<evidence type="ECO:0000259" key="14">
    <source>
        <dbReference type="Pfam" id="PF10509"/>
    </source>
</evidence>
<evidence type="ECO:0000256" key="11">
    <source>
        <dbReference type="SAM" id="MobiDB-lite"/>
    </source>
</evidence>
<sequence length="389" mass="39757">MTATPSAPSAGTASGTWSAPGRVNLVGDHTDYNDGLALPCALPFRTTVHAHAVETGERVLRASSAGHDDLEVALPGAPGEVAGWGAYVAGTAWALEHSDLLGGRPVPSAELRVSGDVPLGAGLSSSHALQCAVALALCGLAGVDDPDRDALVEVVRRVENDYVGAPTGTLDQSAILHGRTDHLLLFDARSGEVDPVPAPFDAAGAALVVVDSRAPHRLTDGAYAERREQCARAAQALGLAALRDLDVDGLPAAAEALVGLDDGEVLLRRARHVVTEDARVRAVVDLLRDGRREAVAAVGPELTASHLSLRDDFESSVPEVDLVVDTLLEVGALGARMTGGGFGGSVVALVPLDRLPALAPALGAATAGAGHPTPEVHVVRPADGARRDG</sequence>
<feature type="region of interest" description="Disordered" evidence="11">
    <location>
        <begin position="365"/>
        <end position="389"/>
    </location>
</feature>
<dbReference type="InterPro" id="IPR020568">
    <property type="entry name" value="Ribosomal_Su5_D2-typ_SF"/>
</dbReference>
<evidence type="ECO:0000256" key="10">
    <source>
        <dbReference type="NCBIfam" id="TIGR00131"/>
    </source>
</evidence>
<dbReference type="PRINTS" id="PR00473">
    <property type="entry name" value="GALCTOKINASE"/>
</dbReference>
<dbReference type="Gene3D" id="3.30.70.890">
    <property type="entry name" value="GHMP kinase, C-terminal domain"/>
    <property type="match status" value="1"/>
</dbReference>
<evidence type="ECO:0000256" key="2">
    <source>
        <dbReference type="ARBA" id="ARBA00022679"/>
    </source>
</evidence>
<dbReference type="InterPro" id="IPR000705">
    <property type="entry name" value="Galactokinase"/>
</dbReference>
<dbReference type="InterPro" id="IPR013750">
    <property type="entry name" value="GHMP_kinase_C_dom"/>
</dbReference>
<feature type="domain" description="GHMP kinase C-terminal" evidence="13">
    <location>
        <begin position="295"/>
        <end position="362"/>
    </location>
</feature>
<evidence type="ECO:0000313" key="15">
    <source>
        <dbReference type="EMBL" id="NYG54140.1"/>
    </source>
</evidence>
<dbReference type="PANTHER" id="PTHR10457">
    <property type="entry name" value="MEVALONATE KINASE/GALACTOKINASE"/>
    <property type="match status" value="1"/>
</dbReference>
<evidence type="ECO:0000256" key="3">
    <source>
        <dbReference type="ARBA" id="ARBA00022723"/>
    </source>
</evidence>
<accession>A0A7Y9RUD3</accession>
<comment type="similarity">
    <text evidence="1">Belongs to the GHMP kinase family. GalK subfamily.</text>
</comment>
<dbReference type="AlphaFoldDB" id="A0A7Y9RUD3"/>
<organism evidence="15 16">
    <name type="scientific">Nocardioides perillae</name>
    <dbReference type="NCBI Taxonomy" id="1119534"/>
    <lineage>
        <taxon>Bacteria</taxon>
        <taxon>Bacillati</taxon>
        <taxon>Actinomycetota</taxon>
        <taxon>Actinomycetes</taxon>
        <taxon>Propionibacteriales</taxon>
        <taxon>Nocardioidaceae</taxon>
        <taxon>Nocardioides</taxon>
    </lineage>
</organism>
<keyword evidence="3" id="KW-0479">Metal-binding</keyword>
<evidence type="ECO:0000259" key="13">
    <source>
        <dbReference type="Pfam" id="PF08544"/>
    </source>
</evidence>
<proteinExistence type="inferred from homology"/>
<name>A0A7Y9RUD3_9ACTN</name>
<keyword evidence="5 15" id="KW-0418">Kinase</keyword>
<evidence type="ECO:0000313" key="16">
    <source>
        <dbReference type="Proteomes" id="UP000544110"/>
    </source>
</evidence>
<feature type="domain" description="Galactokinase N-terminal" evidence="14">
    <location>
        <begin position="13"/>
        <end position="49"/>
    </location>
</feature>
<dbReference type="PANTHER" id="PTHR10457:SF7">
    <property type="entry name" value="GALACTOKINASE-RELATED"/>
    <property type="match status" value="1"/>
</dbReference>
<evidence type="ECO:0000256" key="4">
    <source>
        <dbReference type="ARBA" id="ARBA00022741"/>
    </source>
</evidence>
<keyword evidence="7" id="KW-0460">Magnesium</keyword>
<dbReference type="Pfam" id="PF00288">
    <property type="entry name" value="GHMP_kinases_N"/>
    <property type="match status" value="1"/>
</dbReference>
<dbReference type="EC" id="2.7.1.6" evidence="10"/>
<dbReference type="Pfam" id="PF10509">
    <property type="entry name" value="GalKase_gal_bdg"/>
    <property type="match status" value="1"/>
</dbReference>
<keyword evidence="2 15" id="KW-0808">Transferase</keyword>
<evidence type="ECO:0000256" key="8">
    <source>
        <dbReference type="ARBA" id="ARBA00023144"/>
    </source>
</evidence>
<evidence type="ECO:0000256" key="6">
    <source>
        <dbReference type="ARBA" id="ARBA00022840"/>
    </source>
</evidence>
<dbReference type="InterPro" id="IPR014721">
    <property type="entry name" value="Ribsml_uS5_D2-typ_fold_subgr"/>
</dbReference>
<dbReference type="Pfam" id="PF08544">
    <property type="entry name" value="GHMP_kinases_C"/>
    <property type="match status" value="1"/>
</dbReference>
<dbReference type="GO" id="GO:0006012">
    <property type="term" value="P:galactose metabolic process"/>
    <property type="evidence" value="ECO:0007669"/>
    <property type="project" value="UniProtKB-UniRule"/>
</dbReference>
<protein>
    <recommendedName>
        <fullName evidence="10">Galactokinase</fullName>
        <ecNumber evidence="10">2.7.1.6</ecNumber>
    </recommendedName>
</protein>
<evidence type="ECO:0000259" key="12">
    <source>
        <dbReference type="Pfam" id="PF00288"/>
    </source>
</evidence>
<feature type="domain" description="GHMP kinase N-terminal" evidence="12">
    <location>
        <begin position="87"/>
        <end position="178"/>
    </location>
</feature>
<keyword evidence="8" id="KW-0299">Galactose metabolism</keyword>
<evidence type="ECO:0000256" key="5">
    <source>
        <dbReference type="ARBA" id="ARBA00022777"/>
    </source>
</evidence>
<reference evidence="15 16" key="1">
    <citation type="submission" date="2020-07" db="EMBL/GenBank/DDBJ databases">
        <title>Sequencing the genomes of 1000 actinobacteria strains.</title>
        <authorList>
            <person name="Klenk H.-P."/>
        </authorList>
    </citation>
    <scope>NUCLEOTIDE SEQUENCE [LARGE SCALE GENOMIC DNA]</scope>
    <source>
        <strain evidence="15 16">DSM 24552</strain>
    </source>
</reference>
<feature type="compositionally biased region" description="Basic and acidic residues" evidence="11">
    <location>
        <begin position="377"/>
        <end position="389"/>
    </location>
</feature>
<dbReference type="NCBIfam" id="TIGR00131">
    <property type="entry name" value="gal_kin"/>
    <property type="match status" value="1"/>
</dbReference>
<dbReference type="FunFam" id="3.30.70.890:FF:000001">
    <property type="entry name" value="Galactokinase"/>
    <property type="match status" value="1"/>
</dbReference>
<dbReference type="InterPro" id="IPR019539">
    <property type="entry name" value="GalKase_N"/>
</dbReference>
<dbReference type="GO" id="GO:0005524">
    <property type="term" value="F:ATP binding"/>
    <property type="evidence" value="ECO:0007669"/>
    <property type="project" value="UniProtKB-UniRule"/>
</dbReference>
<evidence type="ECO:0000256" key="7">
    <source>
        <dbReference type="ARBA" id="ARBA00022842"/>
    </source>
</evidence>
<dbReference type="SUPFAM" id="SSF54211">
    <property type="entry name" value="Ribosomal protein S5 domain 2-like"/>
    <property type="match status" value="1"/>
</dbReference>
<keyword evidence="4" id="KW-0547">Nucleotide-binding</keyword>